<evidence type="ECO:0000313" key="2">
    <source>
        <dbReference type="Proteomes" id="UP000003527"/>
    </source>
</evidence>
<evidence type="ECO:0000313" key="1">
    <source>
        <dbReference type="EMBL" id="EHL11464.1"/>
    </source>
</evidence>
<accession>G9WV63</accession>
<protein>
    <recommendedName>
        <fullName evidence="3">FG-GAP repeat protein</fullName>
    </recommendedName>
</protein>
<gene>
    <name evidence="1" type="ORF">HMPREF9624_00797</name>
</gene>
<dbReference type="Proteomes" id="UP000003527">
    <property type="component" value="Unassembled WGS sequence"/>
</dbReference>
<organism evidence="1 2">
    <name type="scientific">Oribacterium asaccharolyticum ACB7</name>
    <dbReference type="NCBI Taxonomy" id="796944"/>
    <lineage>
        <taxon>Bacteria</taxon>
        <taxon>Bacillati</taxon>
        <taxon>Bacillota</taxon>
        <taxon>Clostridia</taxon>
        <taxon>Lachnospirales</taxon>
        <taxon>Lachnospiraceae</taxon>
        <taxon>Oribacterium</taxon>
    </lineage>
</organism>
<reference evidence="1 2" key="1">
    <citation type="submission" date="2011-08" db="EMBL/GenBank/DDBJ databases">
        <title>The Genome Sequence of Oribacterium sp. ACB7.</title>
        <authorList>
            <consortium name="The Broad Institute Genome Sequencing Platform"/>
            <person name="Earl A."/>
            <person name="Ward D."/>
            <person name="Feldgarden M."/>
            <person name="Gevers D."/>
            <person name="Sizova M."/>
            <person name="Hazen A."/>
            <person name="Epstein S."/>
            <person name="Young S.K."/>
            <person name="Zeng Q."/>
            <person name="Gargeya S."/>
            <person name="Fitzgerald M."/>
            <person name="Haas B."/>
            <person name="Abouelleil A."/>
            <person name="Alvarado L."/>
            <person name="Arachchi H.M."/>
            <person name="Berlin A."/>
            <person name="Brown A."/>
            <person name="Chapman S.B."/>
            <person name="Chen Z."/>
            <person name="Dunbar C."/>
            <person name="Freedman E."/>
            <person name="Gearin G."/>
            <person name="Gellesch M."/>
            <person name="Goldberg J."/>
            <person name="Griggs A."/>
            <person name="Gujja S."/>
            <person name="Heiman D."/>
            <person name="Howarth C."/>
            <person name="Larson L."/>
            <person name="Lui A."/>
            <person name="MacDonald P.J.P."/>
            <person name="Montmayeur A."/>
            <person name="Murphy C."/>
            <person name="Neiman D."/>
            <person name="Pearson M."/>
            <person name="Priest M."/>
            <person name="Roberts A."/>
            <person name="Saif S."/>
            <person name="Shea T."/>
            <person name="Shenoy N."/>
            <person name="Sisk P."/>
            <person name="Stolte C."/>
            <person name="Sykes S."/>
            <person name="Wortman J."/>
            <person name="Nusbaum C."/>
            <person name="Birren B."/>
        </authorList>
    </citation>
    <scope>NUCLEOTIDE SEQUENCE [LARGE SCALE GENOMIC DNA]</scope>
    <source>
        <strain evidence="1 2">ACB7</strain>
    </source>
</reference>
<name>G9WV63_9FIRM</name>
<dbReference type="SUPFAM" id="SSF69318">
    <property type="entry name" value="Integrin alpha N-terminal domain"/>
    <property type="match status" value="1"/>
</dbReference>
<proteinExistence type="predicted"/>
<sequence length="353" mass="39914">MKFHKKSIGNLNKCYSLAELQYRGEHCFLVAAEKQDPCYLFNEAGEKMDTVWDGPGGVMTMAQVPRTDGVFLATRKFYSPNDSLEAEIIVVKPKAEGGWETYTLCKAPFVHRFGILRRAGSYYLLVCCLKSGHEYKDDWRQKGACYGAHLPLDLEQFRGEKKLELKLIKDGMLRNHGFSKIQRGGYEAGLVGCEEGSFIFDPPAVYGADWTVTQIHSLPSSDSVLMDFDGDGKLELGCIAPFHGNSLTIYHLDEYGNYVPQWKYSAKESDTEMIHATWACEINGKPSWIVGWRKGTKDTILISWDKEEGNYKTEYLDRNTGCANAMHFKNKDGKDIIIGANREIDEIAMYTVE</sequence>
<dbReference type="InterPro" id="IPR028994">
    <property type="entry name" value="Integrin_alpha_N"/>
</dbReference>
<dbReference type="PATRIC" id="fig|796944.3.peg.1523"/>
<keyword evidence="2" id="KW-1185">Reference proteome</keyword>
<dbReference type="AlphaFoldDB" id="G9WV63"/>
<evidence type="ECO:0008006" key="3">
    <source>
        <dbReference type="Google" id="ProtNLM"/>
    </source>
</evidence>
<dbReference type="RefSeq" id="WP_009536642.1">
    <property type="nucleotide sequence ID" value="NZ_JH414504.1"/>
</dbReference>
<comment type="caution">
    <text evidence="1">The sequence shown here is derived from an EMBL/GenBank/DDBJ whole genome shotgun (WGS) entry which is preliminary data.</text>
</comment>
<dbReference type="HOGENOM" id="CLU_069322_0_0_9"/>
<dbReference type="EMBL" id="AFZD01000017">
    <property type="protein sequence ID" value="EHL11464.1"/>
    <property type="molecule type" value="Genomic_DNA"/>
</dbReference>